<dbReference type="PANTHER" id="PTHR45266">
    <property type="entry name" value="OXALOACETATE DECARBOXYLASE ALPHA CHAIN"/>
    <property type="match status" value="1"/>
</dbReference>
<dbReference type="UniPathway" id="UPA00094"/>
<keyword evidence="6 8" id="KW-0275">Fatty acid biosynthesis</keyword>
<keyword evidence="3 8" id="KW-0444">Lipid biosynthesis</keyword>
<dbReference type="AlphaFoldDB" id="A0A537LWA8"/>
<dbReference type="Proteomes" id="UP000318661">
    <property type="component" value="Unassembled WGS sequence"/>
</dbReference>
<dbReference type="GO" id="GO:0006633">
    <property type="term" value="P:fatty acid biosynthetic process"/>
    <property type="evidence" value="ECO:0007669"/>
    <property type="project" value="UniProtKB-UniPathway"/>
</dbReference>
<comment type="caution">
    <text evidence="11">The sequence shown here is derived from an EMBL/GenBank/DDBJ whole genome shotgun (WGS) entry which is preliminary data.</text>
</comment>
<dbReference type="InterPro" id="IPR011053">
    <property type="entry name" value="Single_hybrid_motif"/>
</dbReference>
<comment type="function">
    <text evidence="8">This protein is a component of the acetyl coenzyme A carboxylase complex; first, biotin carboxylase catalyzes the carboxylation of the carrier protein and then the transcarboxylase transfers the carboxyl group to form malonyl-CoA.</text>
</comment>
<gene>
    <name evidence="11" type="primary">accB</name>
    <name evidence="11" type="ORF">E6G98_03210</name>
    <name evidence="10" type="ORF">E6G99_04045</name>
</gene>
<evidence type="ECO:0000256" key="8">
    <source>
        <dbReference type="RuleBase" id="RU364072"/>
    </source>
</evidence>
<name>A0A537LWA8_9BACT</name>
<evidence type="ECO:0000313" key="11">
    <source>
        <dbReference type="EMBL" id="TMJ12296.1"/>
    </source>
</evidence>
<evidence type="ECO:0000256" key="7">
    <source>
        <dbReference type="ARBA" id="ARBA00023267"/>
    </source>
</evidence>
<evidence type="ECO:0000256" key="5">
    <source>
        <dbReference type="ARBA" id="ARBA00023098"/>
    </source>
</evidence>
<dbReference type="InterPro" id="IPR001249">
    <property type="entry name" value="AcCoA_biotinCC"/>
</dbReference>
<comment type="pathway">
    <text evidence="1 8">Lipid metabolism; fatty acid biosynthesis.</text>
</comment>
<organism evidence="11 12">
    <name type="scientific">Candidatus Segetimicrobium genomatis</name>
    <dbReference type="NCBI Taxonomy" id="2569760"/>
    <lineage>
        <taxon>Bacteria</taxon>
        <taxon>Bacillati</taxon>
        <taxon>Candidatus Sysuimicrobiota</taxon>
        <taxon>Candidatus Sysuimicrobiia</taxon>
        <taxon>Candidatus Sysuimicrobiales</taxon>
        <taxon>Candidatus Segetimicrobiaceae</taxon>
        <taxon>Candidatus Segetimicrobium</taxon>
    </lineage>
</organism>
<evidence type="ECO:0000256" key="4">
    <source>
        <dbReference type="ARBA" id="ARBA00022832"/>
    </source>
</evidence>
<evidence type="ECO:0000256" key="2">
    <source>
        <dbReference type="ARBA" id="ARBA00017562"/>
    </source>
</evidence>
<proteinExistence type="predicted"/>
<evidence type="ECO:0000256" key="1">
    <source>
        <dbReference type="ARBA" id="ARBA00005194"/>
    </source>
</evidence>
<dbReference type="SUPFAM" id="SSF51230">
    <property type="entry name" value="Single hybrid motif"/>
    <property type="match status" value="1"/>
</dbReference>
<dbReference type="NCBIfam" id="TIGR00531">
    <property type="entry name" value="BCCP"/>
    <property type="match status" value="1"/>
</dbReference>
<dbReference type="Gene3D" id="2.40.50.100">
    <property type="match status" value="1"/>
</dbReference>
<dbReference type="NCBIfam" id="NF005457">
    <property type="entry name" value="PRK07051.1"/>
    <property type="match status" value="1"/>
</dbReference>
<dbReference type="PANTHER" id="PTHR45266:SF3">
    <property type="entry name" value="OXALOACETATE DECARBOXYLASE ALPHA CHAIN"/>
    <property type="match status" value="1"/>
</dbReference>
<evidence type="ECO:0000313" key="12">
    <source>
        <dbReference type="Proteomes" id="UP000315217"/>
    </source>
</evidence>
<evidence type="ECO:0000256" key="3">
    <source>
        <dbReference type="ARBA" id="ARBA00022516"/>
    </source>
</evidence>
<dbReference type="PROSITE" id="PS50968">
    <property type="entry name" value="BIOTINYL_LIPOYL"/>
    <property type="match status" value="1"/>
</dbReference>
<accession>A0A537LWA8</accession>
<dbReference type="PRINTS" id="PR01071">
    <property type="entry name" value="ACOABIOTINCC"/>
</dbReference>
<keyword evidence="4 8" id="KW-0276">Fatty acid metabolism</keyword>
<dbReference type="InterPro" id="IPR001882">
    <property type="entry name" value="Biotin_BS"/>
</dbReference>
<dbReference type="Proteomes" id="UP000315217">
    <property type="component" value="Unassembled WGS sequence"/>
</dbReference>
<dbReference type="InterPro" id="IPR050709">
    <property type="entry name" value="Biotin_Carboxyl_Carrier/Decarb"/>
</dbReference>
<dbReference type="CDD" id="cd06850">
    <property type="entry name" value="biotinyl_domain"/>
    <property type="match status" value="1"/>
</dbReference>
<protein>
    <recommendedName>
        <fullName evidence="2 8">Biotin carboxyl carrier protein of acetyl-CoA carboxylase</fullName>
    </recommendedName>
</protein>
<dbReference type="GO" id="GO:0003989">
    <property type="term" value="F:acetyl-CoA carboxylase activity"/>
    <property type="evidence" value="ECO:0007669"/>
    <property type="project" value="InterPro"/>
</dbReference>
<keyword evidence="5 8" id="KW-0443">Lipid metabolism</keyword>
<reference evidence="12 13" key="1">
    <citation type="journal article" date="2019" name="Nat. Microbiol.">
        <title>Mediterranean grassland soil C-N compound turnover is dependent on rainfall and depth, and is mediated by genomically divergent microorganisms.</title>
        <authorList>
            <person name="Diamond S."/>
            <person name="Andeer P.F."/>
            <person name="Li Z."/>
            <person name="Crits-Christoph A."/>
            <person name="Burstein D."/>
            <person name="Anantharaman K."/>
            <person name="Lane K.R."/>
            <person name="Thomas B.C."/>
            <person name="Pan C."/>
            <person name="Northen T.R."/>
            <person name="Banfield J.F."/>
        </authorList>
    </citation>
    <scope>NUCLEOTIDE SEQUENCE [LARGE SCALE GENOMIC DNA]</scope>
    <source>
        <strain evidence="11">NP_1</strain>
        <strain evidence="10">NP_2</strain>
    </source>
</reference>
<dbReference type="EMBL" id="VBAI01000029">
    <property type="protein sequence ID" value="TMJ12296.1"/>
    <property type="molecule type" value="Genomic_DNA"/>
</dbReference>
<dbReference type="InterPro" id="IPR000089">
    <property type="entry name" value="Biotin_lipoyl"/>
</dbReference>
<feature type="domain" description="Lipoyl-binding" evidence="9">
    <location>
        <begin position="79"/>
        <end position="155"/>
    </location>
</feature>
<dbReference type="Pfam" id="PF00364">
    <property type="entry name" value="Biotin_lipoyl"/>
    <property type="match status" value="1"/>
</dbReference>
<evidence type="ECO:0000259" key="9">
    <source>
        <dbReference type="PROSITE" id="PS50968"/>
    </source>
</evidence>
<evidence type="ECO:0000313" key="13">
    <source>
        <dbReference type="Proteomes" id="UP000318661"/>
    </source>
</evidence>
<dbReference type="EMBL" id="VBAJ01000086">
    <property type="protein sequence ID" value="TMJ08665.1"/>
    <property type="molecule type" value="Genomic_DNA"/>
</dbReference>
<dbReference type="GO" id="GO:0009317">
    <property type="term" value="C:acetyl-CoA carboxylase complex"/>
    <property type="evidence" value="ECO:0007669"/>
    <property type="project" value="InterPro"/>
</dbReference>
<dbReference type="PROSITE" id="PS00188">
    <property type="entry name" value="BIOTIN"/>
    <property type="match status" value="1"/>
</dbReference>
<evidence type="ECO:0000313" key="10">
    <source>
        <dbReference type="EMBL" id="TMJ08665.1"/>
    </source>
</evidence>
<sequence>MTEQKFDLDQIRAVIRIASESPDVAELEVESPTLKISVKKVSGGVRAVASQPAGNPVAVHGAPGHPAPAGPAAVSGDHLVPVTAPMVGTFYRAAKPDAPPFVSEGDIVEPGQTVCIIEAMKLFNEIQSEVRGRVVRILVDNASPVEYGQSLMLVDTTAS</sequence>
<evidence type="ECO:0000256" key="6">
    <source>
        <dbReference type="ARBA" id="ARBA00023160"/>
    </source>
</evidence>
<keyword evidence="7 8" id="KW-0092">Biotin</keyword>